<organism evidence="3 4">
    <name type="scientific">Loigolactobacillus bifermentans DSM 20003</name>
    <dbReference type="NCBI Taxonomy" id="1423726"/>
    <lineage>
        <taxon>Bacteria</taxon>
        <taxon>Bacillati</taxon>
        <taxon>Bacillota</taxon>
        <taxon>Bacilli</taxon>
        <taxon>Lactobacillales</taxon>
        <taxon>Lactobacillaceae</taxon>
        <taxon>Loigolactobacillus</taxon>
    </lineage>
</organism>
<feature type="domain" description="Antirepressor protein C-terminal" evidence="1">
    <location>
        <begin position="127"/>
        <end position="236"/>
    </location>
</feature>
<dbReference type="InterPro" id="IPR013557">
    <property type="entry name" value="AntA/B_antirep"/>
</dbReference>
<dbReference type="STRING" id="1423726.FC07_GL002579"/>
<evidence type="ECO:0000313" key="4">
    <source>
        <dbReference type="Proteomes" id="UP000051461"/>
    </source>
</evidence>
<dbReference type="PATRIC" id="fig|1423726.3.peg.2682"/>
<gene>
    <name evidence="3" type="ORF">FC07_GL002579</name>
</gene>
<dbReference type="EMBL" id="AZDA01000003">
    <property type="protein sequence ID" value="KRK40829.1"/>
    <property type="molecule type" value="Genomic_DNA"/>
</dbReference>
<dbReference type="RefSeq" id="WP_057903267.1">
    <property type="nucleotide sequence ID" value="NZ_AZDA01000003.1"/>
</dbReference>
<proteinExistence type="predicted"/>
<dbReference type="Pfam" id="PF03374">
    <property type="entry name" value="ANT"/>
    <property type="match status" value="1"/>
</dbReference>
<protein>
    <submittedName>
        <fullName evidence="3">Bacteriophage antirepressor</fullName>
    </submittedName>
</protein>
<reference evidence="3 4" key="1">
    <citation type="journal article" date="2015" name="Genome Announc.">
        <title>Expanding the biotechnology potential of lactobacilli through comparative genomics of 213 strains and associated genera.</title>
        <authorList>
            <person name="Sun Z."/>
            <person name="Harris H.M."/>
            <person name="McCann A."/>
            <person name="Guo C."/>
            <person name="Argimon S."/>
            <person name="Zhang W."/>
            <person name="Yang X."/>
            <person name="Jeffery I.B."/>
            <person name="Cooney J.C."/>
            <person name="Kagawa T.F."/>
            <person name="Liu W."/>
            <person name="Song Y."/>
            <person name="Salvetti E."/>
            <person name="Wrobel A."/>
            <person name="Rasinkangas P."/>
            <person name="Parkhill J."/>
            <person name="Rea M.C."/>
            <person name="O'Sullivan O."/>
            <person name="Ritari J."/>
            <person name="Douillard F.P."/>
            <person name="Paul Ross R."/>
            <person name="Yang R."/>
            <person name="Briner A.E."/>
            <person name="Felis G.E."/>
            <person name="de Vos W.M."/>
            <person name="Barrangou R."/>
            <person name="Klaenhammer T.R."/>
            <person name="Caufield P.W."/>
            <person name="Cui Y."/>
            <person name="Zhang H."/>
            <person name="O'Toole P.W."/>
        </authorList>
    </citation>
    <scope>NUCLEOTIDE SEQUENCE [LARGE SCALE GENOMIC DNA]</scope>
    <source>
        <strain evidence="3 4">DSM 20003</strain>
    </source>
</reference>
<accession>A0A0R1H2P6</accession>
<evidence type="ECO:0000259" key="2">
    <source>
        <dbReference type="Pfam" id="PF08346"/>
    </source>
</evidence>
<dbReference type="AlphaFoldDB" id="A0A0R1H2P6"/>
<sequence length="247" mass="27875">MQELLTVTENSNHQQVVSARELHRALELTTRFSKWVSQNFDEFVQNEDFSPVTAVTQQNQHGGTKAIQDYALTIGMAKELCLMSHTELGKTYRRYFIELERKWNDPAEIVKRGYAILQDENAQLKIENSKMKPKALFADAVAASSTTILIGDLAKILRGNGVSIGQNRLFQLLRDKHYLISRKGVSYNMPTQSAMDLGLFEIKETAITHSDGHVTINKTPKVTGKGQGYFINLFLERLPQSVDKSKA</sequence>
<comment type="caution">
    <text evidence="3">The sequence shown here is derived from an EMBL/GenBank/DDBJ whole genome shotgun (WGS) entry which is preliminary data.</text>
</comment>
<feature type="domain" description="AntA/AntB antirepressor" evidence="2">
    <location>
        <begin position="17"/>
        <end position="85"/>
    </location>
</feature>
<evidence type="ECO:0000313" key="3">
    <source>
        <dbReference type="EMBL" id="KRK40829.1"/>
    </source>
</evidence>
<name>A0A0R1H2P6_9LACO</name>
<dbReference type="OrthoDB" id="9812611at2"/>
<evidence type="ECO:0000259" key="1">
    <source>
        <dbReference type="Pfam" id="PF03374"/>
    </source>
</evidence>
<dbReference type="InterPro" id="IPR005039">
    <property type="entry name" value="Ant_C"/>
</dbReference>
<dbReference type="Pfam" id="PF08346">
    <property type="entry name" value="AntA"/>
    <property type="match status" value="1"/>
</dbReference>
<keyword evidence="4" id="KW-1185">Reference proteome</keyword>
<dbReference type="GO" id="GO:0003677">
    <property type="term" value="F:DNA binding"/>
    <property type="evidence" value="ECO:0007669"/>
    <property type="project" value="InterPro"/>
</dbReference>
<dbReference type="Proteomes" id="UP000051461">
    <property type="component" value="Unassembled WGS sequence"/>
</dbReference>